<proteinExistence type="predicted"/>
<keyword evidence="2" id="KW-1185">Reference proteome</keyword>
<organism evidence="1 2">
    <name type="scientific">Trichogramma brassicae</name>
    <dbReference type="NCBI Taxonomy" id="86971"/>
    <lineage>
        <taxon>Eukaryota</taxon>
        <taxon>Metazoa</taxon>
        <taxon>Ecdysozoa</taxon>
        <taxon>Arthropoda</taxon>
        <taxon>Hexapoda</taxon>
        <taxon>Insecta</taxon>
        <taxon>Pterygota</taxon>
        <taxon>Neoptera</taxon>
        <taxon>Endopterygota</taxon>
        <taxon>Hymenoptera</taxon>
        <taxon>Apocrita</taxon>
        <taxon>Proctotrupomorpha</taxon>
        <taxon>Chalcidoidea</taxon>
        <taxon>Trichogrammatidae</taxon>
        <taxon>Trichogramma</taxon>
    </lineage>
</organism>
<protein>
    <submittedName>
        <fullName evidence="1">Uncharacterized protein</fullName>
    </submittedName>
</protein>
<reference evidence="1 2" key="1">
    <citation type="submission" date="2020-02" db="EMBL/GenBank/DDBJ databases">
        <authorList>
            <person name="Ferguson B K."/>
        </authorList>
    </citation>
    <scope>NUCLEOTIDE SEQUENCE [LARGE SCALE GENOMIC DNA]</scope>
</reference>
<gene>
    <name evidence="1" type="ORF">TBRA_LOCUS1624</name>
</gene>
<accession>A0A6H5I087</accession>
<sequence length="238" mass="26675">MDYTNRFLVKFYIDMHYNMFKCECKIVDNIEKTKKFCAAAVGADGAELGSRSALEERRLLACLHHAWLARRLASGRVSTLLSNCVRTLYIFINTREALSCVHALYRTMGTTATRIMHMLTPALPGLRLSQLVATLYGVFSVFTGGRDGNRTPTSRAEGRAPAHWATASPTSPWIREVTAAPPLANRTKRTVHTLQRSVLSKETPRARLPAPWILRFVCQISVSRFIFMPSLSSVTLIM</sequence>
<dbReference type="AlphaFoldDB" id="A0A6H5I087"/>
<dbReference type="EMBL" id="CADCXV010000335">
    <property type="protein sequence ID" value="CAB0029595.1"/>
    <property type="molecule type" value="Genomic_DNA"/>
</dbReference>
<evidence type="ECO:0000313" key="1">
    <source>
        <dbReference type="EMBL" id="CAB0029595.1"/>
    </source>
</evidence>
<name>A0A6H5I087_9HYME</name>
<dbReference type="Proteomes" id="UP000479190">
    <property type="component" value="Unassembled WGS sequence"/>
</dbReference>
<evidence type="ECO:0000313" key="2">
    <source>
        <dbReference type="Proteomes" id="UP000479190"/>
    </source>
</evidence>